<feature type="domain" description="Thioredoxin" evidence="6">
    <location>
        <begin position="13"/>
        <end position="167"/>
    </location>
</feature>
<accession>A0A7X0TUN2</accession>
<dbReference type="Pfam" id="PF13462">
    <property type="entry name" value="Thioredoxin_4"/>
    <property type="match status" value="1"/>
</dbReference>
<dbReference type="PROSITE" id="PS51352">
    <property type="entry name" value="THIOREDOXIN_2"/>
    <property type="match status" value="1"/>
</dbReference>
<comment type="caution">
    <text evidence="7">The sequence shown here is derived from an EMBL/GenBank/DDBJ whole genome shotgun (WGS) entry which is preliminary data.</text>
</comment>
<dbReference type="AlphaFoldDB" id="A0A7X0TUN2"/>
<evidence type="ECO:0000259" key="6">
    <source>
        <dbReference type="PROSITE" id="PS51352"/>
    </source>
</evidence>
<evidence type="ECO:0000313" key="8">
    <source>
        <dbReference type="Proteomes" id="UP000537141"/>
    </source>
</evidence>
<dbReference type="RefSeq" id="WP_184425213.1">
    <property type="nucleotide sequence ID" value="NZ_AP027362.1"/>
</dbReference>
<evidence type="ECO:0000313" key="7">
    <source>
        <dbReference type="EMBL" id="MBB6544260.1"/>
    </source>
</evidence>
<dbReference type="Gene3D" id="3.40.30.10">
    <property type="entry name" value="Glutaredoxin"/>
    <property type="match status" value="1"/>
</dbReference>
<evidence type="ECO:0000256" key="1">
    <source>
        <dbReference type="ARBA" id="ARBA00005791"/>
    </source>
</evidence>
<proteinExistence type="inferred from homology"/>
<keyword evidence="8" id="KW-1185">Reference proteome</keyword>
<keyword evidence="7" id="KW-0413">Isomerase</keyword>
<keyword evidence="5" id="KW-0676">Redox-active center</keyword>
<keyword evidence="4" id="KW-1015">Disulfide bond</keyword>
<evidence type="ECO:0000256" key="3">
    <source>
        <dbReference type="ARBA" id="ARBA00023002"/>
    </source>
</evidence>
<organism evidence="7 8">
    <name type="scientific">Thalassotalea piscium</name>
    <dbReference type="NCBI Taxonomy" id="1230533"/>
    <lineage>
        <taxon>Bacteria</taxon>
        <taxon>Pseudomonadati</taxon>
        <taxon>Pseudomonadota</taxon>
        <taxon>Gammaproteobacteria</taxon>
        <taxon>Alteromonadales</taxon>
        <taxon>Colwelliaceae</taxon>
        <taxon>Thalassotalea</taxon>
    </lineage>
</organism>
<dbReference type="GO" id="GO:0016853">
    <property type="term" value="F:isomerase activity"/>
    <property type="evidence" value="ECO:0007669"/>
    <property type="project" value="UniProtKB-KW"/>
</dbReference>
<name>A0A7X0TUN2_9GAMM</name>
<dbReference type="EMBL" id="JACHHU010000026">
    <property type="protein sequence ID" value="MBB6544260.1"/>
    <property type="molecule type" value="Genomic_DNA"/>
</dbReference>
<sequence length="221" mass="25107">MKKNMIIAVTLISFIVLFIVAATIYNNQKNNELSSVSQINSDYIQRDHSPMMGPPGAKVTIVEFFDPACGTCSAFYPFVKQLMKDNPGQVNLVLRYLPLHQNSDVIVAILEASRLQNLFWETLERAYETRDLWIDHHVSRPEKFWNQLGGLGLDMEKLRADIQSAEVLRRVKLDMSDAKHLNVNKTPGFFVNGKPLVHFGYKQLQQLVQSEVKASNSKTSP</sequence>
<evidence type="ECO:0000256" key="5">
    <source>
        <dbReference type="ARBA" id="ARBA00023284"/>
    </source>
</evidence>
<comment type="similarity">
    <text evidence="1">Belongs to the thioredoxin family. DsbA subfamily.</text>
</comment>
<evidence type="ECO:0000256" key="2">
    <source>
        <dbReference type="ARBA" id="ARBA00022729"/>
    </source>
</evidence>
<dbReference type="InterPro" id="IPR013766">
    <property type="entry name" value="Thioredoxin_domain"/>
</dbReference>
<keyword evidence="3" id="KW-0560">Oxidoreductase</keyword>
<reference evidence="7 8" key="1">
    <citation type="submission" date="2020-08" db="EMBL/GenBank/DDBJ databases">
        <title>Genomic Encyclopedia of Type Strains, Phase IV (KMG-IV): sequencing the most valuable type-strain genomes for metagenomic binning, comparative biology and taxonomic classification.</title>
        <authorList>
            <person name="Goeker M."/>
        </authorList>
    </citation>
    <scope>NUCLEOTIDE SEQUENCE [LARGE SCALE GENOMIC DNA]</scope>
    <source>
        <strain evidence="7 8">DSM 26287</strain>
    </source>
</reference>
<dbReference type="Proteomes" id="UP000537141">
    <property type="component" value="Unassembled WGS sequence"/>
</dbReference>
<dbReference type="InterPro" id="IPR036249">
    <property type="entry name" value="Thioredoxin-like_sf"/>
</dbReference>
<dbReference type="InterPro" id="IPR012336">
    <property type="entry name" value="Thioredoxin-like_fold"/>
</dbReference>
<dbReference type="GO" id="GO:0016491">
    <property type="term" value="F:oxidoreductase activity"/>
    <property type="evidence" value="ECO:0007669"/>
    <property type="project" value="UniProtKB-KW"/>
</dbReference>
<protein>
    <submittedName>
        <fullName evidence="7">Protein-disulfide isomerase</fullName>
    </submittedName>
</protein>
<dbReference type="SUPFAM" id="SSF52833">
    <property type="entry name" value="Thioredoxin-like"/>
    <property type="match status" value="1"/>
</dbReference>
<evidence type="ECO:0000256" key="4">
    <source>
        <dbReference type="ARBA" id="ARBA00023157"/>
    </source>
</evidence>
<gene>
    <name evidence="7" type="ORF">HNQ55_002789</name>
</gene>
<dbReference type="PANTHER" id="PTHR13887:SF14">
    <property type="entry name" value="DISULFIDE BOND FORMATION PROTEIN D"/>
    <property type="match status" value="1"/>
</dbReference>
<dbReference type="PANTHER" id="PTHR13887">
    <property type="entry name" value="GLUTATHIONE S-TRANSFERASE KAPPA"/>
    <property type="match status" value="1"/>
</dbReference>
<keyword evidence="2" id="KW-0732">Signal</keyword>